<evidence type="ECO:0000313" key="1">
    <source>
        <dbReference type="EnsemblPlants" id="Solyc01g017200.2.1"/>
    </source>
</evidence>
<proteinExistence type="predicted"/>
<sequence length="109" mass="12486">SQIFIDTFIISSSESYGDSYIYRAISSGQSLNSIENEGSSRRTHTKDSDLTIRECSNDLEMSSSDRIELLINPGTWDSIDEDMVSLDSIEFHSEEEPYKDRIDSYQRKT</sequence>
<reference evidence="1" key="1">
    <citation type="journal article" date="2012" name="Nature">
        <title>The tomato genome sequence provides insights into fleshy fruit evolution.</title>
        <authorList>
            <consortium name="Tomato Genome Consortium"/>
        </authorList>
    </citation>
    <scope>NUCLEOTIDE SEQUENCE [LARGE SCALE GENOMIC DNA]</scope>
    <source>
        <strain evidence="1">cv. Heinz 1706</strain>
    </source>
</reference>
<protein>
    <submittedName>
        <fullName evidence="1">Uncharacterized protein</fullName>
    </submittedName>
</protein>
<dbReference type="PANTHER" id="PTHR42995">
    <property type="entry name" value="ACETYL-COENZYME A CARBOXYLASE CARBOXYL TRANSFERASE SUBUNIT BETA, CHLOROPLASTIC"/>
    <property type="match status" value="1"/>
</dbReference>
<dbReference type="Gramene" id="Solyc01g017200.2.1">
    <property type="protein sequence ID" value="Solyc01g017200.2.1"/>
    <property type="gene ID" value="Solyc01g017200.2"/>
</dbReference>
<dbReference type="InParanoid" id="A0A3Q7ECA0"/>
<dbReference type="EnsemblPlants" id="Solyc01g017200.2.1">
    <property type="protein sequence ID" value="Solyc01g017200.2.1"/>
    <property type="gene ID" value="Solyc01g017200.2"/>
</dbReference>
<dbReference type="PaxDb" id="4081-Solyc01g017200.1.1"/>
<dbReference type="PANTHER" id="PTHR42995:SF5">
    <property type="entry name" value="ACETYL-COENZYME A CARBOXYLASE CARBOXYL TRANSFERASE SUBUNIT BETA, CHLOROPLASTIC"/>
    <property type="match status" value="1"/>
</dbReference>
<keyword evidence="2" id="KW-1185">Reference proteome</keyword>
<dbReference type="Gene3D" id="3.90.226.10">
    <property type="entry name" value="2-enoyl-CoA Hydratase, Chain A, domain 1"/>
    <property type="match status" value="1"/>
</dbReference>
<organism evidence="1">
    <name type="scientific">Solanum lycopersicum</name>
    <name type="common">Tomato</name>
    <name type="synonym">Lycopersicon esculentum</name>
    <dbReference type="NCBI Taxonomy" id="4081"/>
    <lineage>
        <taxon>Eukaryota</taxon>
        <taxon>Viridiplantae</taxon>
        <taxon>Streptophyta</taxon>
        <taxon>Embryophyta</taxon>
        <taxon>Tracheophyta</taxon>
        <taxon>Spermatophyta</taxon>
        <taxon>Magnoliopsida</taxon>
        <taxon>eudicotyledons</taxon>
        <taxon>Gunneridae</taxon>
        <taxon>Pentapetalae</taxon>
        <taxon>asterids</taxon>
        <taxon>lamiids</taxon>
        <taxon>Solanales</taxon>
        <taxon>Solanaceae</taxon>
        <taxon>Solanoideae</taxon>
        <taxon>Solaneae</taxon>
        <taxon>Solanum</taxon>
        <taxon>Solanum subgen. Lycopersicon</taxon>
    </lineage>
</organism>
<reference evidence="1" key="2">
    <citation type="submission" date="2019-01" db="UniProtKB">
        <authorList>
            <consortium name="EnsemblPlants"/>
        </authorList>
    </citation>
    <scope>IDENTIFICATION</scope>
    <source>
        <strain evidence="1">cv. Heinz 1706</strain>
    </source>
</reference>
<accession>A0A3Q7ECA0</accession>
<dbReference type="SMR" id="A0A3Q7ECA0"/>
<name>A0A3Q7ECA0_SOLLC</name>
<evidence type="ECO:0000313" key="2">
    <source>
        <dbReference type="Proteomes" id="UP000004994"/>
    </source>
</evidence>
<dbReference type="STRING" id="4081.A0A3Q7ECA0"/>
<dbReference type="Proteomes" id="UP000004994">
    <property type="component" value="Chromosome 1"/>
</dbReference>
<dbReference type="AlphaFoldDB" id="A0A3Q7ECA0"/>